<dbReference type="InterPro" id="IPR001640">
    <property type="entry name" value="Lgt"/>
</dbReference>
<feature type="transmembrane region" description="Helical" evidence="7">
    <location>
        <begin position="163"/>
        <end position="182"/>
    </location>
</feature>
<organism evidence="8 9">
    <name type="scientific">Terriglobus saanensis (strain ATCC BAA-1853 / DSM 23119 / SP1PR4)</name>
    <dbReference type="NCBI Taxonomy" id="401053"/>
    <lineage>
        <taxon>Bacteria</taxon>
        <taxon>Pseudomonadati</taxon>
        <taxon>Acidobacteriota</taxon>
        <taxon>Terriglobia</taxon>
        <taxon>Terriglobales</taxon>
        <taxon>Acidobacteriaceae</taxon>
        <taxon>Terriglobus</taxon>
    </lineage>
</organism>
<dbReference type="PANTHER" id="PTHR30589">
    <property type="entry name" value="PROLIPOPROTEIN DIACYLGLYCERYL TRANSFERASE"/>
    <property type="match status" value="1"/>
</dbReference>
<feature type="transmembrane region" description="Helical" evidence="7">
    <location>
        <begin position="110"/>
        <end position="129"/>
    </location>
</feature>
<dbReference type="KEGG" id="tsa:AciPR4_0375"/>
<dbReference type="OrthoDB" id="871140at2"/>
<dbReference type="GO" id="GO:0042158">
    <property type="term" value="P:lipoprotein biosynthetic process"/>
    <property type="evidence" value="ECO:0007669"/>
    <property type="project" value="InterPro"/>
</dbReference>
<feature type="transmembrane region" description="Helical" evidence="7">
    <location>
        <begin position="44"/>
        <end position="64"/>
    </location>
</feature>
<feature type="transmembrane region" description="Helical" evidence="7">
    <location>
        <begin position="13"/>
        <end position="32"/>
    </location>
</feature>
<dbReference type="RefSeq" id="WP_013566943.1">
    <property type="nucleotide sequence ID" value="NC_014963.1"/>
</dbReference>
<dbReference type="GO" id="GO:0008961">
    <property type="term" value="F:phosphatidylglycerol-prolipoprotein diacylglyceryl transferase activity"/>
    <property type="evidence" value="ECO:0007669"/>
    <property type="project" value="InterPro"/>
</dbReference>
<name>E8V277_TERSS</name>
<dbReference type="STRING" id="401053.AciPR4_0375"/>
<accession>E8V277</accession>
<dbReference type="GO" id="GO:0005886">
    <property type="term" value="C:plasma membrane"/>
    <property type="evidence" value="ECO:0007669"/>
    <property type="project" value="InterPro"/>
</dbReference>
<dbReference type="Pfam" id="PF01790">
    <property type="entry name" value="LGT"/>
    <property type="match status" value="1"/>
</dbReference>
<dbReference type="EMBL" id="CP002467">
    <property type="protein sequence ID" value="ADV81210.1"/>
    <property type="molecule type" value="Genomic_DNA"/>
</dbReference>
<keyword evidence="9" id="KW-1185">Reference proteome</keyword>
<keyword evidence="5 7" id="KW-1133">Transmembrane helix</keyword>
<keyword evidence="4 7" id="KW-0812">Transmembrane</keyword>
<keyword evidence="8" id="KW-0449">Lipoprotein</keyword>
<keyword evidence="3 8" id="KW-0808">Transferase</keyword>
<feature type="transmembrane region" description="Helical" evidence="7">
    <location>
        <begin position="189"/>
        <end position="206"/>
    </location>
</feature>
<evidence type="ECO:0000256" key="7">
    <source>
        <dbReference type="SAM" id="Phobius"/>
    </source>
</evidence>
<keyword evidence="2" id="KW-1003">Cell membrane</keyword>
<dbReference type="PANTHER" id="PTHR30589:SF0">
    <property type="entry name" value="PHOSPHATIDYLGLYCEROL--PROLIPOPROTEIN DIACYLGLYCERYL TRANSFERASE"/>
    <property type="match status" value="1"/>
</dbReference>
<evidence type="ECO:0000313" key="9">
    <source>
        <dbReference type="Proteomes" id="UP000006844"/>
    </source>
</evidence>
<evidence type="ECO:0000256" key="5">
    <source>
        <dbReference type="ARBA" id="ARBA00022989"/>
    </source>
</evidence>
<feature type="transmembrane region" description="Helical" evidence="7">
    <location>
        <begin position="226"/>
        <end position="242"/>
    </location>
</feature>
<dbReference type="AlphaFoldDB" id="E8V277"/>
<dbReference type="eggNOG" id="COG0682">
    <property type="taxonomic scope" value="Bacteria"/>
</dbReference>
<evidence type="ECO:0000256" key="1">
    <source>
        <dbReference type="ARBA" id="ARBA00007150"/>
    </source>
</evidence>
<dbReference type="Proteomes" id="UP000006844">
    <property type="component" value="Chromosome"/>
</dbReference>
<sequence length="251" mass="26593">MHPHLFHLGPVTLQTYGAVAALGLVLAMVLAARNARVTGLEEDAVWSACLVAIVGTLVVSRIVLVSENLRAFRLYPLLILTLPTVTRFGLAVSVLSGVAYAMYRRLPLRILGDAVAPAAMLLASFLHFGDLMAGNDVGSATTGVFGRLVPSMHSANGIGSHPVALYSAVAHLLIAALGVWYLPRRRHAGEVLGGTVMLAAAARFLIDCLRPAPIEVGTVFAGLRFDQYLLLCIVVSGGALLLQSKEHQRAI</sequence>
<keyword evidence="6 7" id="KW-0472">Membrane</keyword>
<reference evidence="8 9" key="1">
    <citation type="journal article" date="2012" name="Stand. Genomic Sci.">
        <title>Complete genome sequence of Terriglobus saanensis type strain SP1PR4(T), an Acidobacteria from tundra soil.</title>
        <authorList>
            <person name="Rawat S.R."/>
            <person name="Mannisto M.K."/>
            <person name="Starovoytov V."/>
            <person name="Goodwin L."/>
            <person name="Nolan M."/>
            <person name="Hauser L."/>
            <person name="Land M."/>
            <person name="Davenport K.W."/>
            <person name="Woyke T."/>
            <person name="Haggblom M.M."/>
        </authorList>
    </citation>
    <scope>NUCLEOTIDE SEQUENCE</scope>
    <source>
        <strain evidence="9">ATCC BAA-1853 / DSM 23119 / SP1PR4</strain>
    </source>
</reference>
<gene>
    <name evidence="8" type="ordered locus">AciPR4_0375</name>
</gene>
<evidence type="ECO:0000313" key="8">
    <source>
        <dbReference type="EMBL" id="ADV81210.1"/>
    </source>
</evidence>
<evidence type="ECO:0000256" key="6">
    <source>
        <dbReference type="ARBA" id="ARBA00023136"/>
    </source>
</evidence>
<feature type="transmembrane region" description="Helical" evidence="7">
    <location>
        <begin position="84"/>
        <end position="103"/>
    </location>
</feature>
<comment type="similarity">
    <text evidence="1">Belongs to the Lgt family.</text>
</comment>
<evidence type="ECO:0000256" key="4">
    <source>
        <dbReference type="ARBA" id="ARBA00022692"/>
    </source>
</evidence>
<protein>
    <submittedName>
        <fullName evidence="8">Prolipoprotein diacylglyceryl transferase</fullName>
    </submittedName>
</protein>
<proteinExistence type="inferred from homology"/>
<evidence type="ECO:0000256" key="2">
    <source>
        <dbReference type="ARBA" id="ARBA00022475"/>
    </source>
</evidence>
<evidence type="ECO:0000256" key="3">
    <source>
        <dbReference type="ARBA" id="ARBA00022679"/>
    </source>
</evidence>
<dbReference type="HOGENOM" id="CLU_1106685_0_0_0"/>